<feature type="non-terminal residue" evidence="3">
    <location>
        <position position="1"/>
    </location>
</feature>
<keyword evidence="4" id="KW-1185">Reference proteome</keyword>
<feature type="chain" id="PRO_5042839194" description="Secreted protein" evidence="2">
    <location>
        <begin position="24"/>
        <end position="176"/>
    </location>
</feature>
<dbReference type="Proteomes" id="UP001374535">
    <property type="component" value="Chromosome 4"/>
</dbReference>
<protein>
    <recommendedName>
        <fullName evidence="5">Secreted protein</fullName>
    </recommendedName>
</protein>
<gene>
    <name evidence="3" type="ORF">V8G54_011146</name>
</gene>
<evidence type="ECO:0000313" key="3">
    <source>
        <dbReference type="EMBL" id="WVZ13580.1"/>
    </source>
</evidence>
<keyword evidence="2" id="KW-0732">Signal</keyword>
<sequence>AQVCLNLLKYFLLICCKIFFFLAQCLPKQKRKGCEDEKWGCQRRIVFILKRKRNWSGPRTGPKCCASAEAFPPQHPIHSKKKNQRPGVSRPNATATGGIHLLRQTIHTRALKRPDRPLQWPPVRRRNHRAAEMTHASTVFVWPSIRQPPSPAVVSRGHRNASKPRVASPACVIGVT</sequence>
<dbReference type="EMBL" id="CP144697">
    <property type="protein sequence ID" value="WVZ13580.1"/>
    <property type="molecule type" value="Genomic_DNA"/>
</dbReference>
<feature type="signal peptide" evidence="2">
    <location>
        <begin position="1"/>
        <end position="23"/>
    </location>
</feature>
<evidence type="ECO:0008006" key="5">
    <source>
        <dbReference type="Google" id="ProtNLM"/>
    </source>
</evidence>
<feature type="region of interest" description="Disordered" evidence="1">
    <location>
        <begin position="73"/>
        <end position="95"/>
    </location>
</feature>
<reference evidence="3 4" key="1">
    <citation type="journal article" date="2023" name="Life. Sci Alliance">
        <title>Evolutionary insights into 3D genome organization and epigenetic landscape of Vigna mungo.</title>
        <authorList>
            <person name="Junaid A."/>
            <person name="Singh B."/>
            <person name="Bhatia S."/>
        </authorList>
    </citation>
    <scope>NUCLEOTIDE SEQUENCE [LARGE SCALE GENOMIC DNA]</scope>
    <source>
        <strain evidence="3">Urdbean</strain>
    </source>
</reference>
<accession>A0AAQ3NPH5</accession>
<evidence type="ECO:0000256" key="1">
    <source>
        <dbReference type="SAM" id="MobiDB-lite"/>
    </source>
</evidence>
<organism evidence="3 4">
    <name type="scientific">Vigna mungo</name>
    <name type="common">Black gram</name>
    <name type="synonym">Phaseolus mungo</name>
    <dbReference type="NCBI Taxonomy" id="3915"/>
    <lineage>
        <taxon>Eukaryota</taxon>
        <taxon>Viridiplantae</taxon>
        <taxon>Streptophyta</taxon>
        <taxon>Embryophyta</taxon>
        <taxon>Tracheophyta</taxon>
        <taxon>Spermatophyta</taxon>
        <taxon>Magnoliopsida</taxon>
        <taxon>eudicotyledons</taxon>
        <taxon>Gunneridae</taxon>
        <taxon>Pentapetalae</taxon>
        <taxon>rosids</taxon>
        <taxon>fabids</taxon>
        <taxon>Fabales</taxon>
        <taxon>Fabaceae</taxon>
        <taxon>Papilionoideae</taxon>
        <taxon>50 kb inversion clade</taxon>
        <taxon>NPAAA clade</taxon>
        <taxon>indigoferoid/millettioid clade</taxon>
        <taxon>Phaseoleae</taxon>
        <taxon>Vigna</taxon>
    </lineage>
</organism>
<evidence type="ECO:0000313" key="4">
    <source>
        <dbReference type="Proteomes" id="UP001374535"/>
    </source>
</evidence>
<evidence type="ECO:0000256" key="2">
    <source>
        <dbReference type="SAM" id="SignalP"/>
    </source>
</evidence>
<name>A0AAQ3NPH5_VIGMU</name>
<dbReference type="AlphaFoldDB" id="A0AAQ3NPH5"/>
<proteinExistence type="predicted"/>